<proteinExistence type="predicted"/>
<dbReference type="Proteomes" id="UP000011713">
    <property type="component" value="Unassembled WGS sequence"/>
</dbReference>
<evidence type="ECO:0000256" key="1">
    <source>
        <dbReference type="SAM" id="Phobius"/>
    </source>
</evidence>
<keyword evidence="1" id="KW-0472">Membrane</keyword>
<name>M4BF54_HYAAE</name>
<feature type="transmembrane region" description="Helical" evidence="1">
    <location>
        <begin position="76"/>
        <end position="99"/>
    </location>
</feature>
<dbReference type="EMBL" id="JH598194">
    <property type="status" value="NOT_ANNOTATED_CDS"/>
    <property type="molecule type" value="Genomic_DNA"/>
</dbReference>
<keyword evidence="1" id="KW-0812">Transmembrane</keyword>
<keyword evidence="3" id="KW-1185">Reference proteome</keyword>
<sequence>MTMTWICNPHRPSRSPCGCDSVNELLVGRLYPLRRPKNSVETSRSCQESQTPQRVRVAVGVLLAGVVQTHGNDREWLFLPASYYLGGLTVASMMVIYAATNTVGGVLEQVWQIDVGVAIALLYNFVVFACVPLKQGNLLTVSQNLNGNSTDGNDYYGL</sequence>
<dbReference type="HOGENOM" id="CLU_1672638_0_0_1"/>
<dbReference type="AlphaFoldDB" id="M4BF54"/>
<dbReference type="eggNOG" id="ENOG502R59A">
    <property type="taxonomic scope" value="Eukaryota"/>
</dbReference>
<reference evidence="3" key="1">
    <citation type="journal article" date="2010" name="Science">
        <title>Signatures of adaptation to obligate biotrophy in the Hyaloperonospora arabidopsidis genome.</title>
        <authorList>
            <person name="Baxter L."/>
            <person name="Tripathy S."/>
            <person name="Ishaque N."/>
            <person name="Boot N."/>
            <person name="Cabral A."/>
            <person name="Kemen E."/>
            <person name="Thines M."/>
            <person name="Ah-Fong A."/>
            <person name="Anderson R."/>
            <person name="Badejoko W."/>
            <person name="Bittner-Eddy P."/>
            <person name="Boore J.L."/>
            <person name="Chibucos M.C."/>
            <person name="Coates M."/>
            <person name="Dehal P."/>
            <person name="Delehaunty K."/>
            <person name="Dong S."/>
            <person name="Downton P."/>
            <person name="Dumas B."/>
            <person name="Fabro G."/>
            <person name="Fronick C."/>
            <person name="Fuerstenberg S.I."/>
            <person name="Fulton L."/>
            <person name="Gaulin E."/>
            <person name="Govers F."/>
            <person name="Hughes L."/>
            <person name="Humphray S."/>
            <person name="Jiang R.H."/>
            <person name="Judelson H."/>
            <person name="Kamoun S."/>
            <person name="Kyung K."/>
            <person name="Meijer H."/>
            <person name="Minx P."/>
            <person name="Morris P."/>
            <person name="Nelson J."/>
            <person name="Phuntumart V."/>
            <person name="Qutob D."/>
            <person name="Rehmany A."/>
            <person name="Rougon-Cardoso A."/>
            <person name="Ryden P."/>
            <person name="Torto-Alalibo T."/>
            <person name="Studholme D."/>
            <person name="Wang Y."/>
            <person name="Win J."/>
            <person name="Wood J."/>
            <person name="Clifton S.W."/>
            <person name="Rogers J."/>
            <person name="Van den Ackerveken G."/>
            <person name="Jones J.D."/>
            <person name="McDowell J.M."/>
            <person name="Beynon J."/>
            <person name="Tyler B.M."/>
        </authorList>
    </citation>
    <scope>NUCLEOTIDE SEQUENCE [LARGE SCALE GENOMIC DNA]</scope>
    <source>
        <strain evidence="3">Emoy2</strain>
    </source>
</reference>
<protein>
    <submittedName>
        <fullName evidence="2">Uncharacterized protein</fullName>
    </submittedName>
</protein>
<keyword evidence="1" id="KW-1133">Transmembrane helix</keyword>
<feature type="transmembrane region" description="Helical" evidence="1">
    <location>
        <begin position="111"/>
        <end position="133"/>
    </location>
</feature>
<evidence type="ECO:0000313" key="3">
    <source>
        <dbReference type="Proteomes" id="UP000011713"/>
    </source>
</evidence>
<dbReference type="EnsemblProtists" id="HpaT804923">
    <property type="protein sequence ID" value="HpaP804923"/>
    <property type="gene ID" value="HpaG804923"/>
</dbReference>
<reference evidence="2" key="2">
    <citation type="submission" date="2015-06" db="UniProtKB">
        <authorList>
            <consortium name="EnsemblProtists"/>
        </authorList>
    </citation>
    <scope>IDENTIFICATION</scope>
    <source>
        <strain evidence="2">Emoy2</strain>
    </source>
</reference>
<evidence type="ECO:0000313" key="2">
    <source>
        <dbReference type="EnsemblProtists" id="HpaP804923"/>
    </source>
</evidence>
<dbReference type="InParanoid" id="M4BF54"/>
<dbReference type="VEuPathDB" id="FungiDB:HpaG804923"/>
<organism evidence="2 3">
    <name type="scientific">Hyaloperonospora arabidopsidis (strain Emoy2)</name>
    <name type="common">Downy mildew agent</name>
    <name type="synonym">Peronospora arabidopsidis</name>
    <dbReference type="NCBI Taxonomy" id="559515"/>
    <lineage>
        <taxon>Eukaryota</taxon>
        <taxon>Sar</taxon>
        <taxon>Stramenopiles</taxon>
        <taxon>Oomycota</taxon>
        <taxon>Peronosporomycetes</taxon>
        <taxon>Peronosporales</taxon>
        <taxon>Peronosporaceae</taxon>
        <taxon>Hyaloperonospora</taxon>
    </lineage>
</organism>
<accession>M4BF54</accession>